<dbReference type="SUPFAM" id="SSF54403">
    <property type="entry name" value="Cystatin/monellin"/>
    <property type="match status" value="2"/>
</dbReference>
<dbReference type="Pfam" id="PF17881">
    <property type="entry name" value="TseB"/>
    <property type="match status" value="1"/>
</dbReference>
<dbReference type="PATRIC" id="fig|1423742.4.peg.1542"/>
<gene>
    <name evidence="2" type="ORF">FC21_GL001488</name>
</gene>
<evidence type="ECO:0000313" key="3">
    <source>
        <dbReference type="Proteomes" id="UP000051084"/>
    </source>
</evidence>
<dbReference type="InterPro" id="IPR046350">
    <property type="entry name" value="Cystatin_sf"/>
</dbReference>
<protein>
    <submittedName>
        <fullName evidence="2">Peptidase propeptide and ypeb domain-containing protein</fullName>
    </submittedName>
</protein>
<proteinExistence type="predicted"/>
<evidence type="ECO:0000259" key="1">
    <source>
        <dbReference type="Pfam" id="PF17881"/>
    </source>
</evidence>
<evidence type="ECO:0000313" key="2">
    <source>
        <dbReference type="EMBL" id="KRL94016.1"/>
    </source>
</evidence>
<reference evidence="2 3" key="1">
    <citation type="journal article" date="2015" name="Genome Announc.">
        <title>Expanding the biotechnology potential of lactobacilli through comparative genomics of 213 strains and associated genera.</title>
        <authorList>
            <person name="Sun Z."/>
            <person name="Harris H.M."/>
            <person name="McCann A."/>
            <person name="Guo C."/>
            <person name="Argimon S."/>
            <person name="Zhang W."/>
            <person name="Yang X."/>
            <person name="Jeffery I.B."/>
            <person name="Cooney J.C."/>
            <person name="Kagawa T.F."/>
            <person name="Liu W."/>
            <person name="Song Y."/>
            <person name="Salvetti E."/>
            <person name="Wrobel A."/>
            <person name="Rasinkangas P."/>
            <person name="Parkhill J."/>
            <person name="Rea M.C."/>
            <person name="O'Sullivan O."/>
            <person name="Ritari J."/>
            <person name="Douillard F.P."/>
            <person name="Paul Ross R."/>
            <person name="Yang R."/>
            <person name="Briner A.E."/>
            <person name="Felis G.E."/>
            <person name="de Vos W.M."/>
            <person name="Barrangou R."/>
            <person name="Klaenhammer T.R."/>
            <person name="Caufield P.W."/>
            <person name="Cui Y."/>
            <person name="Zhang H."/>
            <person name="O'Toole P.W."/>
        </authorList>
    </citation>
    <scope>NUCLEOTIDE SEQUENCE [LARGE SCALE GENOMIC DNA]</scope>
    <source>
        <strain evidence="2 3">DSM 18793</strain>
    </source>
</reference>
<sequence length="180" mass="20544">MVMQRQHSAKRQPKLGNAKQVRWLKSRWLWGLVATCLLLVTGSWLFYASANQPRAAAQDRVTALAKSKAKLTSVSNFFVYHRDQTYYAVAGIDQRGKQVLVLVPNHRNQVTVIDQATGINGRQAIHAVQDRQRIDRVLHTALGKYNHRLVWEVAYLDRHATVNYALVDFKTGKLVQQINL</sequence>
<dbReference type="Gene3D" id="3.10.450.40">
    <property type="match status" value="2"/>
</dbReference>
<dbReference type="InterPro" id="IPR041401">
    <property type="entry name" value="TseB-like_dom"/>
</dbReference>
<comment type="caution">
    <text evidence="2">The sequence shown here is derived from an EMBL/GenBank/DDBJ whole genome shotgun (WGS) entry which is preliminary data.</text>
</comment>
<feature type="domain" description="Cell wall elongation regulator TseB-like" evidence="1">
    <location>
        <begin position="63"/>
        <end position="104"/>
    </location>
</feature>
<organism evidence="2 3">
    <name type="scientific">Limosilactobacillus equigenerosi DSM 18793 = JCM 14505</name>
    <dbReference type="NCBI Taxonomy" id="1423742"/>
    <lineage>
        <taxon>Bacteria</taxon>
        <taxon>Bacillati</taxon>
        <taxon>Bacillota</taxon>
        <taxon>Bacilli</taxon>
        <taxon>Lactobacillales</taxon>
        <taxon>Lactobacillaceae</taxon>
        <taxon>Limosilactobacillus</taxon>
    </lineage>
</organism>
<dbReference type="EMBL" id="AZGC01000039">
    <property type="protein sequence ID" value="KRL94016.1"/>
    <property type="molecule type" value="Genomic_DNA"/>
</dbReference>
<dbReference type="STRING" id="417373.GCA_001570685_00579"/>
<keyword evidence="3" id="KW-1185">Reference proteome</keyword>
<dbReference type="AlphaFoldDB" id="A0A0R1UL10"/>
<dbReference type="Proteomes" id="UP000051084">
    <property type="component" value="Unassembled WGS sequence"/>
</dbReference>
<accession>A0A0R1UL10</accession>
<name>A0A0R1UL10_9LACO</name>